<proteinExistence type="predicted"/>
<dbReference type="EMBL" id="JAHMHR010000001">
    <property type="protein sequence ID" value="KAK1701354.1"/>
    <property type="molecule type" value="Genomic_DNA"/>
</dbReference>
<organism evidence="1 2">
    <name type="scientific">Colletotrichum godetiae</name>
    <dbReference type="NCBI Taxonomy" id="1209918"/>
    <lineage>
        <taxon>Eukaryota</taxon>
        <taxon>Fungi</taxon>
        <taxon>Dikarya</taxon>
        <taxon>Ascomycota</taxon>
        <taxon>Pezizomycotina</taxon>
        <taxon>Sordariomycetes</taxon>
        <taxon>Hypocreomycetidae</taxon>
        <taxon>Glomerellales</taxon>
        <taxon>Glomerellaceae</taxon>
        <taxon>Colletotrichum</taxon>
        <taxon>Colletotrichum acutatum species complex</taxon>
    </lineage>
</organism>
<accession>A0AAJ0EZK0</accession>
<evidence type="ECO:0000313" key="1">
    <source>
        <dbReference type="EMBL" id="KAK1701354.1"/>
    </source>
</evidence>
<protein>
    <submittedName>
        <fullName evidence="1">Uncharacterized protein</fullName>
    </submittedName>
</protein>
<sequence>MGNWWLQRGGTPSTPSTIFWDFVKPRIHLSMTLRGTEGTSLALSVLKLGLLARVLPSWWFGGRRASFVSCAKNIKRTKGSMTAPINGWQTGTRPIPMSLGRPFIVLYRRRMRIPENNQDLVYPVQLNQNPNIQSYDWHGKRHISILRFLHNMLVLGVWVTWQVPCCGFAPLIQLIALRAMKVINLSVSEVRLDSEKDLNDEHGKHKVVTIPIEVGLGVVRKRQEEDGRKRQERPTFHLPRPILYHPDVLNPCRQISLAPSTSSHEH</sequence>
<reference evidence="1" key="1">
    <citation type="submission" date="2021-06" db="EMBL/GenBank/DDBJ databases">
        <title>Comparative genomics, transcriptomics and evolutionary studies reveal genomic signatures of adaptation to plant cell wall in hemibiotrophic fungi.</title>
        <authorList>
            <consortium name="DOE Joint Genome Institute"/>
            <person name="Baroncelli R."/>
            <person name="Diaz J.F."/>
            <person name="Benocci T."/>
            <person name="Peng M."/>
            <person name="Battaglia E."/>
            <person name="Haridas S."/>
            <person name="Andreopoulos W."/>
            <person name="Labutti K."/>
            <person name="Pangilinan J."/>
            <person name="Floch G.L."/>
            <person name="Makela M.R."/>
            <person name="Henrissat B."/>
            <person name="Grigoriev I.V."/>
            <person name="Crouch J.A."/>
            <person name="De Vries R.P."/>
            <person name="Sukno S.A."/>
            <person name="Thon M.R."/>
        </authorList>
    </citation>
    <scope>NUCLEOTIDE SEQUENCE</scope>
    <source>
        <strain evidence="1">CBS 193.32</strain>
    </source>
</reference>
<dbReference type="RefSeq" id="XP_060437109.1">
    <property type="nucleotide sequence ID" value="XM_060571496.1"/>
</dbReference>
<name>A0AAJ0EZK0_9PEZI</name>
<comment type="caution">
    <text evidence="1">The sequence shown here is derived from an EMBL/GenBank/DDBJ whole genome shotgun (WGS) entry which is preliminary data.</text>
</comment>
<dbReference type="GeneID" id="85456022"/>
<dbReference type="AlphaFoldDB" id="A0AAJ0EZK0"/>
<evidence type="ECO:0000313" key="2">
    <source>
        <dbReference type="Proteomes" id="UP001224890"/>
    </source>
</evidence>
<keyword evidence="2" id="KW-1185">Reference proteome</keyword>
<gene>
    <name evidence="1" type="ORF">BDP55DRAFT_625589</name>
</gene>
<dbReference type="Proteomes" id="UP001224890">
    <property type="component" value="Unassembled WGS sequence"/>
</dbReference>